<dbReference type="Proteomes" id="UP000214746">
    <property type="component" value="Unassembled WGS sequence"/>
</dbReference>
<proteinExistence type="inferred from homology"/>
<keyword evidence="5" id="KW-1185">Reference proteome</keyword>
<dbReference type="GO" id="GO:0016491">
    <property type="term" value="F:oxidoreductase activity"/>
    <property type="evidence" value="ECO:0007669"/>
    <property type="project" value="UniProtKB-KW"/>
</dbReference>
<evidence type="ECO:0000313" key="5">
    <source>
        <dbReference type="Proteomes" id="UP000214746"/>
    </source>
</evidence>
<dbReference type="Pfam" id="PF13561">
    <property type="entry name" value="adh_short_C2"/>
    <property type="match status" value="1"/>
</dbReference>
<evidence type="ECO:0000256" key="1">
    <source>
        <dbReference type="ARBA" id="ARBA00006484"/>
    </source>
</evidence>
<accession>A0A2W1N8K6</accession>
<gene>
    <name evidence="4" type="ORF">CBW46_009565</name>
</gene>
<keyword evidence="2" id="KW-0560">Oxidoreductase</keyword>
<sequence>MQKVAAVTGGAQGIGKAVALGFARRGYAVAIADTDSEAGLEAVDGIVRAGGAAAFQRVDVSKEEQVHNWIVGIANEWKRVDVLVNNAGISRNGSMLELPLAQFDEVIGVNLRGAFVCAQQAAAVMKRQGSGAIVNMSSTRALMSEADTEAYSASKGGLLALTHAMAVSLGPYGIRVNAISPGWIETADWQKSSQRQTPVHSDRDKLQHPIGRVGTPEDAAAACLYLCGDEAGFITGQNLVIDGGMTVKMIYE</sequence>
<dbReference type="RefSeq" id="WP_089199788.1">
    <property type="nucleotide sequence ID" value="NZ_NHRJ02000004.1"/>
</dbReference>
<dbReference type="AlphaFoldDB" id="A0A2W1N8K6"/>
<dbReference type="InterPro" id="IPR002347">
    <property type="entry name" value="SDR_fam"/>
</dbReference>
<dbReference type="FunFam" id="3.40.50.720:FF:000084">
    <property type="entry name" value="Short-chain dehydrogenase reductase"/>
    <property type="match status" value="1"/>
</dbReference>
<protein>
    <submittedName>
        <fullName evidence="4">SDR family NAD(P)-dependent oxidoreductase</fullName>
    </submittedName>
</protein>
<dbReference type="EMBL" id="NHRJ02000004">
    <property type="protein sequence ID" value="PZE20929.1"/>
    <property type="molecule type" value="Genomic_DNA"/>
</dbReference>
<comment type="similarity">
    <text evidence="1">Belongs to the short-chain dehydrogenases/reductases (SDR) family.</text>
</comment>
<dbReference type="SUPFAM" id="SSF51735">
    <property type="entry name" value="NAD(P)-binding Rossmann-fold domains"/>
    <property type="match status" value="1"/>
</dbReference>
<dbReference type="PANTHER" id="PTHR24321">
    <property type="entry name" value="DEHYDROGENASES, SHORT CHAIN"/>
    <property type="match status" value="1"/>
</dbReference>
<dbReference type="PROSITE" id="PS00061">
    <property type="entry name" value="ADH_SHORT"/>
    <property type="match status" value="1"/>
</dbReference>
<dbReference type="OrthoDB" id="9803333at2"/>
<dbReference type="PANTHER" id="PTHR24321:SF8">
    <property type="entry name" value="ESTRADIOL 17-BETA-DEHYDROGENASE 8-RELATED"/>
    <property type="match status" value="1"/>
</dbReference>
<comment type="caution">
    <text evidence="4">The sequence shown here is derived from an EMBL/GenBank/DDBJ whole genome shotgun (WGS) entry which is preliminary data.</text>
</comment>
<dbReference type="GO" id="GO:0008206">
    <property type="term" value="P:bile acid metabolic process"/>
    <property type="evidence" value="ECO:0007669"/>
    <property type="project" value="UniProtKB-ARBA"/>
</dbReference>
<evidence type="ECO:0000256" key="3">
    <source>
        <dbReference type="SAM" id="MobiDB-lite"/>
    </source>
</evidence>
<reference evidence="4" key="1">
    <citation type="submission" date="2018-06" db="EMBL/GenBank/DDBJ databases">
        <title>Paenibacillus xerothermodurans sp. nov. an extremely dry heat resistant spore forming bacterium isolated from the soil of Cape Canaveral, Florida.</title>
        <authorList>
            <person name="Seuylemezian A."/>
            <person name="Kaur N."/>
            <person name="Patil P."/>
            <person name="Patil P."/>
            <person name="Mayilraj S."/>
            <person name="Vaishampayan P."/>
        </authorList>
    </citation>
    <scope>NUCLEOTIDE SEQUENCE [LARGE SCALE GENOMIC DNA]</scope>
    <source>
        <strain evidence="4">ATCC 27380</strain>
    </source>
</reference>
<feature type="compositionally biased region" description="Polar residues" evidence="3">
    <location>
        <begin position="190"/>
        <end position="199"/>
    </location>
</feature>
<dbReference type="InterPro" id="IPR020904">
    <property type="entry name" value="Sc_DH/Rdtase_CS"/>
</dbReference>
<dbReference type="Gene3D" id="3.40.50.720">
    <property type="entry name" value="NAD(P)-binding Rossmann-like Domain"/>
    <property type="match status" value="1"/>
</dbReference>
<dbReference type="InterPro" id="IPR036291">
    <property type="entry name" value="NAD(P)-bd_dom_sf"/>
</dbReference>
<evidence type="ECO:0000313" key="4">
    <source>
        <dbReference type="EMBL" id="PZE20929.1"/>
    </source>
</evidence>
<feature type="region of interest" description="Disordered" evidence="3">
    <location>
        <begin position="190"/>
        <end position="212"/>
    </location>
</feature>
<dbReference type="NCBIfam" id="NF005559">
    <property type="entry name" value="PRK07231.1"/>
    <property type="match status" value="1"/>
</dbReference>
<dbReference type="PRINTS" id="PR00081">
    <property type="entry name" value="GDHRDH"/>
</dbReference>
<dbReference type="PRINTS" id="PR00080">
    <property type="entry name" value="SDRFAMILY"/>
</dbReference>
<name>A0A2W1N8K6_PAEXE</name>
<evidence type="ECO:0000256" key="2">
    <source>
        <dbReference type="ARBA" id="ARBA00023002"/>
    </source>
</evidence>
<organism evidence="4 5">
    <name type="scientific">Paenibacillus xerothermodurans</name>
    <dbReference type="NCBI Taxonomy" id="1977292"/>
    <lineage>
        <taxon>Bacteria</taxon>
        <taxon>Bacillati</taxon>
        <taxon>Bacillota</taxon>
        <taxon>Bacilli</taxon>
        <taxon>Bacillales</taxon>
        <taxon>Paenibacillaceae</taxon>
        <taxon>Paenibacillus</taxon>
    </lineage>
</organism>